<dbReference type="Proteomes" id="UP000664771">
    <property type="component" value="Unassembled WGS sequence"/>
</dbReference>
<reference evidence="4 5" key="1">
    <citation type="submission" date="2021-03" db="EMBL/GenBank/DDBJ databases">
        <title>The complete genome sequence of Acetobacter sacchari TBRC 11175.</title>
        <authorList>
            <person name="Charoenyingcharoen P."/>
            <person name="Yukphan P."/>
        </authorList>
    </citation>
    <scope>NUCLEOTIDE SEQUENCE [LARGE SCALE GENOMIC DNA]</scope>
    <source>
        <strain evidence="4 5">TBRC 11175</strain>
    </source>
</reference>
<feature type="compositionally biased region" description="Basic and acidic residues" evidence="1">
    <location>
        <begin position="1"/>
        <end position="25"/>
    </location>
</feature>
<dbReference type="EMBL" id="JAFVMF010000012">
    <property type="protein sequence ID" value="MBO1360592.1"/>
    <property type="molecule type" value="Genomic_DNA"/>
</dbReference>
<keyword evidence="2" id="KW-0472">Membrane</keyword>
<evidence type="ECO:0000256" key="2">
    <source>
        <dbReference type="SAM" id="Phobius"/>
    </source>
</evidence>
<dbReference type="Pfam" id="PF05036">
    <property type="entry name" value="SPOR"/>
    <property type="match status" value="1"/>
</dbReference>
<feature type="region of interest" description="Disordered" evidence="1">
    <location>
        <begin position="88"/>
        <end position="235"/>
    </location>
</feature>
<keyword evidence="2" id="KW-0812">Transmembrane</keyword>
<sequence length="312" mass="32053">MTDRDDTPPDPHEDRLNRARERMATDYEDAPPPRRSGGKLALGALLAGDANTRRLTYGVAGLGGLLVLGIGGWSLLGHHQGGIPVLGPPPGPVREKPADPGGMQLDGVMAPAETPEGATHLAPGPEQPDPAALAARYGGKAAASEEPPAVAPAPASAPDAASAPAKDAPSQDASKATEASPSPTPAAPPSTVTAKPLPDTATTQTSHADQADAPPVQSKAPPEETAKPVASGPYGVQLAALDSEANARKEWDRARATAPDLFAGHAPEIEKVTNKTAIFFRLRMRGFDSMAAAQSFCEKLRGHGHACNPIRP</sequence>
<evidence type="ECO:0000259" key="3">
    <source>
        <dbReference type="PROSITE" id="PS51724"/>
    </source>
</evidence>
<evidence type="ECO:0000313" key="4">
    <source>
        <dbReference type="EMBL" id="MBO1360592.1"/>
    </source>
</evidence>
<dbReference type="RefSeq" id="WP_207881856.1">
    <property type="nucleotide sequence ID" value="NZ_JAFVMF010000012.1"/>
</dbReference>
<keyword evidence="5" id="KW-1185">Reference proteome</keyword>
<feature type="compositionally biased region" description="Low complexity" evidence="1">
    <location>
        <begin position="131"/>
        <end position="181"/>
    </location>
</feature>
<dbReference type="InterPro" id="IPR007730">
    <property type="entry name" value="SPOR-like_dom"/>
</dbReference>
<gene>
    <name evidence="4" type="ORF">J2D73_12415</name>
</gene>
<feature type="region of interest" description="Disordered" evidence="1">
    <location>
        <begin position="1"/>
        <end position="37"/>
    </location>
</feature>
<evidence type="ECO:0000256" key="1">
    <source>
        <dbReference type="SAM" id="MobiDB-lite"/>
    </source>
</evidence>
<accession>A0ABS3LXE5</accession>
<proteinExistence type="predicted"/>
<keyword evidence="2" id="KW-1133">Transmembrane helix</keyword>
<dbReference type="InterPro" id="IPR036680">
    <property type="entry name" value="SPOR-like_sf"/>
</dbReference>
<comment type="caution">
    <text evidence="4">The sequence shown here is derived from an EMBL/GenBank/DDBJ whole genome shotgun (WGS) entry which is preliminary data.</text>
</comment>
<feature type="transmembrane region" description="Helical" evidence="2">
    <location>
        <begin position="55"/>
        <end position="76"/>
    </location>
</feature>
<name>A0ABS3LXE5_9PROT</name>
<dbReference type="PROSITE" id="PS51724">
    <property type="entry name" value="SPOR"/>
    <property type="match status" value="1"/>
</dbReference>
<dbReference type="Gene3D" id="3.30.70.1070">
    <property type="entry name" value="Sporulation related repeat"/>
    <property type="match status" value="1"/>
</dbReference>
<evidence type="ECO:0000313" key="5">
    <source>
        <dbReference type="Proteomes" id="UP000664771"/>
    </source>
</evidence>
<dbReference type="SUPFAM" id="SSF110997">
    <property type="entry name" value="Sporulation related repeat"/>
    <property type="match status" value="1"/>
</dbReference>
<feature type="domain" description="SPOR" evidence="3">
    <location>
        <begin position="228"/>
        <end position="312"/>
    </location>
</feature>
<organism evidence="4 5">
    <name type="scientific">Acetobacter sacchari</name>
    <dbReference type="NCBI Taxonomy" id="2661687"/>
    <lineage>
        <taxon>Bacteria</taxon>
        <taxon>Pseudomonadati</taxon>
        <taxon>Pseudomonadota</taxon>
        <taxon>Alphaproteobacteria</taxon>
        <taxon>Acetobacterales</taxon>
        <taxon>Acetobacteraceae</taxon>
        <taxon>Acetobacter</taxon>
    </lineage>
</organism>
<protein>
    <submittedName>
        <fullName evidence="4">SPOR domain-containing protein</fullName>
    </submittedName>
</protein>